<dbReference type="InterPro" id="IPR015867">
    <property type="entry name" value="N-reg_PII/ATP_PRibTrfase_C"/>
</dbReference>
<accession>A0A7K2ITG3</accession>
<evidence type="ECO:0000313" key="2">
    <source>
        <dbReference type="EMBL" id="MFB8768758.1"/>
    </source>
</evidence>
<evidence type="ECO:0000313" key="5">
    <source>
        <dbReference type="Proteomes" id="UP001585053"/>
    </source>
</evidence>
<dbReference type="Proteomes" id="UP000467124">
    <property type="component" value="Unassembled WGS sequence"/>
</dbReference>
<reference evidence="2 5" key="2">
    <citation type="submission" date="2024-01" db="EMBL/GenBank/DDBJ databases">
        <title>Genome mining of biosynthetic gene clusters to explore secondary metabolites of Streptomyces sp.</title>
        <authorList>
            <person name="Baig A."/>
            <person name="Ajitkumar Shintre N."/>
            <person name="Kumar H."/>
            <person name="Anbarasu A."/>
            <person name="Ramaiah S."/>
        </authorList>
    </citation>
    <scope>NUCLEOTIDE SEQUENCE [LARGE SCALE GENOMIC DNA]</scope>
    <source>
        <strain evidence="2 5">A01</strain>
    </source>
</reference>
<name>A0A7K2ITG3_9ACTN</name>
<dbReference type="SUPFAM" id="SSF54913">
    <property type="entry name" value="GlnB-like"/>
    <property type="match status" value="1"/>
</dbReference>
<evidence type="ECO:0000313" key="4">
    <source>
        <dbReference type="Proteomes" id="UP000467124"/>
    </source>
</evidence>
<comment type="similarity">
    <text evidence="1">Belongs to the CutA family.</text>
</comment>
<dbReference type="RefSeq" id="WP_014911014.1">
    <property type="nucleotide sequence ID" value="NZ_BAZE01000003.1"/>
</dbReference>
<dbReference type="InterPro" id="IPR004323">
    <property type="entry name" value="Ion_tolerance_CutA"/>
</dbReference>
<dbReference type="EMBL" id="WWHY01000001">
    <property type="protein sequence ID" value="MYR33114.1"/>
    <property type="molecule type" value="Genomic_DNA"/>
</dbReference>
<keyword evidence="5" id="KW-1185">Reference proteome</keyword>
<dbReference type="OMA" id="VYTTFPD"/>
<dbReference type="GO" id="GO:0010038">
    <property type="term" value="P:response to metal ion"/>
    <property type="evidence" value="ECO:0007669"/>
    <property type="project" value="InterPro"/>
</dbReference>
<dbReference type="Gene3D" id="3.30.70.120">
    <property type="match status" value="1"/>
</dbReference>
<dbReference type="Pfam" id="PF03091">
    <property type="entry name" value="CutA1"/>
    <property type="match status" value="1"/>
</dbReference>
<dbReference type="GeneID" id="91391073"/>
<dbReference type="Proteomes" id="UP001585053">
    <property type="component" value="Unassembled WGS sequence"/>
</dbReference>
<dbReference type="PANTHER" id="PTHR23419">
    <property type="entry name" value="DIVALENT CATION TOLERANCE CUTA-RELATED"/>
    <property type="match status" value="1"/>
</dbReference>
<proteinExistence type="inferred from homology"/>
<evidence type="ECO:0000256" key="1">
    <source>
        <dbReference type="ARBA" id="ARBA00010169"/>
    </source>
</evidence>
<reference evidence="3 4" key="1">
    <citation type="journal article" date="2019" name="Nat. Commun.">
        <title>The antimicrobial potential of Streptomyces from insect microbiomes.</title>
        <authorList>
            <person name="Chevrette M.G."/>
            <person name="Carlson C.M."/>
            <person name="Ortega H.E."/>
            <person name="Thomas C."/>
            <person name="Ananiev G.E."/>
            <person name="Barns K.J."/>
            <person name="Book A.J."/>
            <person name="Cagnazzo J."/>
            <person name="Carlos C."/>
            <person name="Flanigan W."/>
            <person name="Grubbs K.J."/>
            <person name="Horn H.A."/>
            <person name="Hoffmann F.M."/>
            <person name="Klassen J.L."/>
            <person name="Knack J.J."/>
            <person name="Lewin G.R."/>
            <person name="McDonald B.R."/>
            <person name="Muller L."/>
            <person name="Melo W.G.P."/>
            <person name="Pinto-Tomas A.A."/>
            <person name="Schmitz A."/>
            <person name="Wendt-Pienkowski E."/>
            <person name="Wildman S."/>
            <person name="Zhao M."/>
            <person name="Zhang F."/>
            <person name="Bugni T.S."/>
            <person name="Andes D.R."/>
            <person name="Pupo M.T."/>
            <person name="Currie C.R."/>
        </authorList>
    </citation>
    <scope>NUCLEOTIDE SEQUENCE [LARGE SCALE GENOMIC DNA]</scope>
    <source>
        <strain evidence="3 4">SID5840</strain>
    </source>
</reference>
<protein>
    <submittedName>
        <fullName evidence="2 3">Divalent-cation tolerance protein CutA</fullName>
    </submittedName>
</protein>
<sequence>MSERADVVRVETTIDDREGAEALARSVIENRLAACAQVGGPHRSLYRWEGEVRADEEWKVVIKTASDRLDDLVAHLVEIHPYDVPEVVALPVVGGNPGYLAWVRDETRGGGPA</sequence>
<dbReference type="AlphaFoldDB" id="A0A7K2ITG3"/>
<dbReference type="EMBL" id="JAYMRS010000004">
    <property type="protein sequence ID" value="MFB8768758.1"/>
    <property type="molecule type" value="Genomic_DNA"/>
</dbReference>
<dbReference type="GO" id="GO:0005507">
    <property type="term" value="F:copper ion binding"/>
    <property type="evidence" value="ECO:0007669"/>
    <property type="project" value="TreeGrafter"/>
</dbReference>
<dbReference type="InterPro" id="IPR011322">
    <property type="entry name" value="N-reg_PII-like_a/b"/>
</dbReference>
<dbReference type="PANTHER" id="PTHR23419:SF8">
    <property type="entry name" value="FI09726P"/>
    <property type="match status" value="1"/>
</dbReference>
<evidence type="ECO:0000313" key="3">
    <source>
        <dbReference type="EMBL" id="MYR33114.1"/>
    </source>
</evidence>
<comment type="caution">
    <text evidence="3">The sequence shown here is derived from an EMBL/GenBank/DDBJ whole genome shotgun (WGS) entry which is preliminary data.</text>
</comment>
<gene>
    <name evidence="2" type="primary">cutA</name>
    <name evidence="3" type="ORF">GTW20_12790</name>
    <name evidence="2" type="ORF">VSQ78_13690</name>
</gene>
<organism evidence="3 4">
    <name type="scientific">Nocardiopsis alba</name>
    <dbReference type="NCBI Taxonomy" id="53437"/>
    <lineage>
        <taxon>Bacteria</taxon>
        <taxon>Bacillati</taxon>
        <taxon>Actinomycetota</taxon>
        <taxon>Actinomycetes</taxon>
        <taxon>Streptosporangiales</taxon>
        <taxon>Nocardiopsidaceae</taxon>
        <taxon>Nocardiopsis</taxon>
    </lineage>
</organism>